<name>A0A1V5SVI2_9BACT</name>
<organism evidence="2">
    <name type="scientific">Candidatus Atribacter allofermentans</name>
    <dbReference type="NCBI Taxonomy" id="1852833"/>
    <lineage>
        <taxon>Bacteria</taxon>
        <taxon>Pseudomonadati</taxon>
        <taxon>Atribacterota</taxon>
        <taxon>Atribacteria</taxon>
        <taxon>Atribacterales</taxon>
        <taxon>Atribacteraceae</taxon>
        <taxon>Atribacter</taxon>
    </lineage>
</organism>
<feature type="transmembrane region" description="Helical" evidence="1">
    <location>
        <begin position="134"/>
        <end position="154"/>
    </location>
</feature>
<accession>A0A1V5SVI2</accession>
<dbReference type="AlphaFoldDB" id="A0A1V5SVI2"/>
<sequence length="164" mass="19145">MTFSKLVLVILVFFSIIFFKNNVLTQYWPILGQLSFLPFMIWAVCVSEKRWYFALISCLLVAFLLEFFSFSIFCFHILLSIGLFLLAQTWISFFSITSGSLLGFCLTASGVEIFFIIVLQYFTRSVQHSWLFSVELLALSFFLNLLVLSAWLYYFPPERLNNVE</sequence>
<feature type="transmembrane region" description="Helical" evidence="1">
    <location>
        <begin position="49"/>
        <end position="68"/>
    </location>
</feature>
<comment type="caution">
    <text evidence="2">The sequence shown here is derived from an EMBL/GenBank/DDBJ whole genome shotgun (WGS) entry which is preliminary data.</text>
</comment>
<protein>
    <submittedName>
        <fullName evidence="2">Uncharacterized protein</fullName>
    </submittedName>
</protein>
<evidence type="ECO:0000313" key="2">
    <source>
        <dbReference type="EMBL" id="OQA57992.1"/>
    </source>
</evidence>
<dbReference type="Proteomes" id="UP000485569">
    <property type="component" value="Unassembled WGS sequence"/>
</dbReference>
<dbReference type="EMBL" id="MWBQ01000084">
    <property type="protein sequence ID" value="OQA57992.1"/>
    <property type="molecule type" value="Genomic_DNA"/>
</dbReference>
<keyword evidence="1" id="KW-0812">Transmembrane</keyword>
<feature type="transmembrane region" description="Helical" evidence="1">
    <location>
        <begin position="101"/>
        <end position="122"/>
    </location>
</feature>
<proteinExistence type="predicted"/>
<keyword evidence="1" id="KW-0472">Membrane</keyword>
<reference evidence="2" key="1">
    <citation type="submission" date="2017-02" db="EMBL/GenBank/DDBJ databases">
        <title>Delving into the versatile metabolic prowess of the omnipresent phylum Bacteroidetes.</title>
        <authorList>
            <person name="Nobu M.K."/>
            <person name="Mei R."/>
            <person name="Narihiro T."/>
            <person name="Kuroda K."/>
            <person name="Liu W.-T."/>
        </authorList>
    </citation>
    <scope>NUCLEOTIDE SEQUENCE</scope>
    <source>
        <strain evidence="2">ADurb.Bin276</strain>
    </source>
</reference>
<feature type="transmembrane region" description="Helical" evidence="1">
    <location>
        <begin position="75"/>
        <end position="95"/>
    </location>
</feature>
<gene>
    <name evidence="2" type="ORF">BWY41_01169</name>
</gene>
<keyword evidence="1" id="KW-1133">Transmembrane helix</keyword>
<evidence type="ECO:0000256" key="1">
    <source>
        <dbReference type="SAM" id="Phobius"/>
    </source>
</evidence>